<evidence type="ECO:0000313" key="10">
    <source>
        <dbReference type="EMBL" id="EWC46612.1"/>
    </source>
</evidence>
<dbReference type="Proteomes" id="UP000024837">
    <property type="component" value="Unassembled WGS sequence"/>
</dbReference>
<keyword evidence="11" id="KW-1185">Reference proteome</keyword>
<dbReference type="OrthoDB" id="198787at2759"/>
<comment type="subcellular location">
    <subcellularLocation>
        <location evidence="1">Mitochondrion outer membrane</location>
    </subcellularLocation>
</comment>
<dbReference type="InterPro" id="IPR050931">
    <property type="entry name" value="Mito_Protein_Transport_Metaxin"/>
</dbReference>
<evidence type="ECO:0000259" key="8">
    <source>
        <dbReference type="Pfam" id="PF10568"/>
    </source>
</evidence>
<dbReference type="Pfam" id="PF17171">
    <property type="entry name" value="GST_C_6"/>
    <property type="match status" value="1"/>
</dbReference>
<evidence type="ECO:0000259" key="9">
    <source>
        <dbReference type="Pfam" id="PF17171"/>
    </source>
</evidence>
<dbReference type="HOGENOM" id="CLU_055680_0_0_1"/>
<gene>
    <name evidence="10" type="ORF">DRE_04099</name>
</gene>
<keyword evidence="6" id="KW-0472">Membrane</keyword>
<dbReference type="PANTHER" id="PTHR12289:SF44">
    <property type="entry name" value="OUTER MEMBRANE PROTEIN (SAM35), PUTATIVE (AFU_ORTHOLOGUE AFUA_1G13180)-RELATED"/>
    <property type="match status" value="1"/>
</dbReference>
<feature type="domain" description="Mitochondrial outer membrane transport complex Sam37/metaxin N-terminal" evidence="8">
    <location>
        <begin position="62"/>
        <end position="182"/>
    </location>
</feature>
<feature type="domain" description="Metaxin glutathione S-transferase" evidence="9">
    <location>
        <begin position="212"/>
        <end position="272"/>
    </location>
</feature>
<dbReference type="PANTHER" id="PTHR12289">
    <property type="entry name" value="METAXIN RELATED"/>
    <property type="match status" value="1"/>
</dbReference>
<evidence type="ECO:0000256" key="4">
    <source>
        <dbReference type="ARBA" id="ARBA00022927"/>
    </source>
</evidence>
<proteinExistence type="predicted"/>
<protein>
    <recommendedName>
        <fullName evidence="12">Metaxin glutathione S-transferase domain-containing protein</fullName>
    </recommendedName>
</protein>
<sequence>MPSDRPRRASTAAAVDPVPMAARDLRPVQSAAPATLFVFSAAGAEEEEQQEDDGGAPSFNPTYLKIRGVDFRTESSSNHASPTGSLPFLIDETPVEGGGSGGRQLPRTVPTNKLAQWIDETAASSVNTVDLDAADVRAFTSLLDTSIRDAWLYAMYVDPTNLHTITTPRYTHATPLWPVTAVIGAQMRNAALASIRQSHVQPTGRALYAAAAEAWDALSTLLDEEQWFFGARDAGVFDAGVFAYAHLMLASGGELAAVVNRHENLVAHEARVRRKWYPGSSL</sequence>
<dbReference type="GO" id="GO:0015031">
    <property type="term" value="P:protein transport"/>
    <property type="evidence" value="ECO:0007669"/>
    <property type="project" value="UniProtKB-KW"/>
</dbReference>
<feature type="region of interest" description="Disordered" evidence="7">
    <location>
        <begin position="74"/>
        <end position="108"/>
    </location>
</feature>
<keyword evidence="2" id="KW-0813">Transport</keyword>
<organism evidence="10 11">
    <name type="scientific">Drechslerella stenobrocha 248</name>
    <dbReference type="NCBI Taxonomy" id="1043628"/>
    <lineage>
        <taxon>Eukaryota</taxon>
        <taxon>Fungi</taxon>
        <taxon>Dikarya</taxon>
        <taxon>Ascomycota</taxon>
        <taxon>Pezizomycotina</taxon>
        <taxon>Orbiliomycetes</taxon>
        <taxon>Orbiliales</taxon>
        <taxon>Orbiliaceae</taxon>
        <taxon>Drechslerella</taxon>
    </lineage>
</organism>
<evidence type="ECO:0000256" key="6">
    <source>
        <dbReference type="ARBA" id="ARBA00023136"/>
    </source>
</evidence>
<evidence type="ECO:0000313" key="11">
    <source>
        <dbReference type="Proteomes" id="UP000024837"/>
    </source>
</evidence>
<accession>W7I2J8</accession>
<dbReference type="GO" id="GO:0007005">
    <property type="term" value="P:mitochondrion organization"/>
    <property type="evidence" value="ECO:0007669"/>
    <property type="project" value="TreeGrafter"/>
</dbReference>
<dbReference type="Pfam" id="PF10568">
    <property type="entry name" value="Tom37"/>
    <property type="match status" value="1"/>
</dbReference>
<evidence type="ECO:0000256" key="3">
    <source>
        <dbReference type="ARBA" id="ARBA00022787"/>
    </source>
</evidence>
<keyword evidence="3" id="KW-1000">Mitochondrion outer membrane</keyword>
<dbReference type="GO" id="GO:0001401">
    <property type="term" value="C:SAM complex"/>
    <property type="evidence" value="ECO:0007669"/>
    <property type="project" value="InterPro"/>
</dbReference>
<dbReference type="AlphaFoldDB" id="W7I2J8"/>
<keyword evidence="5" id="KW-0496">Mitochondrion</keyword>
<reference evidence="10 11" key="1">
    <citation type="submission" date="2013-05" db="EMBL/GenBank/DDBJ databases">
        <title>Drechslerella stenobrocha genome reveals carnivorous origination and mechanical trapping mechanism of predatory fungi.</title>
        <authorList>
            <person name="Liu X."/>
            <person name="Zhang W."/>
            <person name="Liu K."/>
        </authorList>
    </citation>
    <scope>NUCLEOTIDE SEQUENCE [LARGE SCALE GENOMIC DNA]</scope>
    <source>
        <strain evidence="10 11">248</strain>
    </source>
</reference>
<dbReference type="EMBL" id="KI966416">
    <property type="protein sequence ID" value="EWC46612.1"/>
    <property type="molecule type" value="Genomic_DNA"/>
</dbReference>
<evidence type="ECO:0000256" key="2">
    <source>
        <dbReference type="ARBA" id="ARBA00022448"/>
    </source>
</evidence>
<evidence type="ECO:0000256" key="7">
    <source>
        <dbReference type="SAM" id="MobiDB-lite"/>
    </source>
</evidence>
<dbReference type="InterPro" id="IPR019564">
    <property type="entry name" value="Sam37/metaxin_N"/>
</dbReference>
<dbReference type="InterPro" id="IPR033468">
    <property type="entry name" value="Metaxin_GST"/>
</dbReference>
<name>W7I2J8_9PEZI</name>
<evidence type="ECO:0000256" key="5">
    <source>
        <dbReference type="ARBA" id="ARBA00023128"/>
    </source>
</evidence>
<keyword evidence="4" id="KW-0653">Protein transport</keyword>
<evidence type="ECO:0008006" key="12">
    <source>
        <dbReference type="Google" id="ProtNLM"/>
    </source>
</evidence>
<feature type="compositionally biased region" description="Polar residues" evidence="7">
    <location>
        <begin position="74"/>
        <end position="84"/>
    </location>
</feature>
<evidence type="ECO:0000256" key="1">
    <source>
        <dbReference type="ARBA" id="ARBA00004294"/>
    </source>
</evidence>